<evidence type="ECO:0000256" key="1">
    <source>
        <dbReference type="SAM" id="Phobius"/>
    </source>
</evidence>
<keyword evidence="3" id="KW-1185">Reference proteome</keyword>
<dbReference type="EMBL" id="JACHMH010000001">
    <property type="protein sequence ID" value="MBB4679632.1"/>
    <property type="molecule type" value="Genomic_DNA"/>
</dbReference>
<dbReference type="RefSeq" id="WP_185005355.1">
    <property type="nucleotide sequence ID" value="NZ_BAAAUI010000001.1"/>
</dbReference>
<feature type="transmembrane region" description="Helical" evidence="1">
    <location>
        <begin position="81"/>
        <end position="101"/>
    </location>
</feature>
<protein>
    <submittedName>
        <fullName evidence="2">Uncharacterized protein</fullName>
    </submittedName>
</protein>
<keyword evidence="1" id="KW-1133">Transmembrane helix</keyword>
<keyword evidence="1" id="KW-0472">Membrane</keyword>
<name>A0A7W7CEC9_9PSEU</name>
<accession>A0A7W7CEC9</accession>
<keyword evidence="1" id="KW-0812">Transmembrane</keyword>
<feature type="transmembrane region" description="Helical" evidence="1">
    <location>
        <begin position="134"/>
        <end position="152"/>
    </location>
</feature>
<dbReference type="Proteomes" id="UP000533598">
    <property type="component" value="Unassembled WGS sequence"/>
</dbReference>
<organism evidence="2 3">
    <name type="scientific">Crossiella cryophila</name>
    <dbReference type="NCBI Taxonomy" id="43355"/>
    <lineage>
        <taxon>Bacteria</taxon>
        <taxon>Bacillati</taxon>
        <taxon>Actinomycetota</taxon>
        <taxon>Actinomycetes</taxon>
        <taxon>Pseudonocardiales</taxon>
        <taxon>Pseudonocardiaceae</taxon>
        <taxon>Crossiella</taxon>
    </lineage>
</organism>
<dbReference type="AlphaFoldDB" id="A0A7W7CEC9"/>
<proteinExistence type="predicted"/>
<feature type="transmembrane region" description="Helical" evidence="1">
    <location>
        <begin position="113"/>
        <end position="129"/>
    </location>
</feature>
<sequence>MDRGVARRPGGAPTQVIAAGVVGLIMPFGGYLSLVAGVAGGQAAMVLAAAVSALAGIALLTGVATMTPGVSRLPPGRTGRICWAVLVSWPWVLGWGLSWAVAADAAPGPGLPWPIWNALLCALTAGVLLRRWHLAVGSLVLAVAACYGLLSAPANGIPEMSEADRRLADARRQRADLVVSQLPGYHRSPEHPGWVLRPDGPAGTPPGRHIRLRALPEDPIPDCVTGAQYHVYPVDGCTVERTGLAYWHSVSEHGYVLRRGGTLVELIGSTAVDRALLRDSVLAAVATADPASHTVDIPGYTSAPAGPGQGLVFQLTDRSQWPGARDIEVDAPLDWSQGECAAQTGSQSPSPYLECLEEGPGLHYRRLADRQVYVHVRDGLRARVAGSAGADRAALRAAVLAARVATDEEILTLLPPAAPQRLTVLDRVRRFAKRIVG</sequence>
<reference evidence="2 3" key="1">
    <citation type="submission" date="2020-08" db="EMBL/GenBank/DDBJ databases">
        <title>Sequencing the genomes of 1000 actinobacteria strains.</title>
        <authorList>
            <person name="Klenk H.-P."/>
        </authorList>
    </citation>
    <scope>NUCLEOTIDE SEQUENCE [LARGE SCALE GENOMIC DNA]</scope>
    <source>
        <strain evidence="2 3">DSM 44230</strain>
    </source>
</reference>
<evidence type="ECO:0000313" key="2">
    <source>
        <dbReference type="EMBL" id="MBB4679632.1"/>
    </source>
</evidence>
<feature type="transmembrane region" description="Helical" evidence="1">
    <location>
        <begin position="44"/>
        <end position="69"/>
    </location>
</feature>
<gene>
    <name evidence="2" type="ORF">HNR67_005750</name>
</gene>
<evidence type="ECO:0000313" key="3">
    <source>
        <dbReference type="Proteomes" id="UP000533598"/>
    </source>
</evidence>
<feature type="transmembrane region" description="Helical" evidence="1">
    <location>
        <begin position="12"/>
        <end position="32"/>
    </location>
</feature>
<comment type="caution">
    <text evidence="2">The sequence shown here is derived from an EMBL/GenBank/DDBJ whole genome shotgun (WGS) entry which is preliminary data.</text>
</comment>